<dbReference type="FunFam" id="2.30.30.490:FF:000039">
    <property type="entry name" value="Histone-lysine N-methyltransferase ash1"/>
    <property type="match status" value="1"/>
</dbReference>
<evidence type="ECO:0000256" key="18">
    <source>
        <dbReference type="SAM" id="MobiDB-lite"/>
    </source>
</evidence>
<dbReference type="PANTHER" id="PTHR46147:SF3">
    <property type="entry name" value="HISTONE-LYSINE N-METHYLTRANSFERASE ASH1"/>
    <property type="match status" value="1"/>
</dbReference>
<dbReference type="GO" id="GO:0042800">
    <property type="term" value="F:histone H3K4 methyltransferase activity"/>
    <property type="evidence" value="ECO:0007669"/>
    <property type="project" value="TreeGrafter"/>
</dbReference>
<dbReference type="InterPro" id="IPR043319">
    <property type="entry name" value="PHD_ASH1L"/>
</dbReference>
<comment type="subcellular location">
    <subcellularLocation>
        <location evidence="2">Chromosome</location>
    </subcellularLocation>
    <subcellularLocation>
        <location evidence="1">Nucleus</location>
    </subcellularLocation>
</comment>
<dbReference type="GO" id="GO:0008270">
    <property type="term" value="F:zinc ion binding"/>
    <property type="evidence" value="ECO:0007669"/>
    <property type="project" value="UniProtKB-KW"/>
</dbReference>
<dbReference type="FunFam" id="2.170.270.10:FF:000011">
    <property type="entry name" value="Histone-lysine N-methyltransferase"/>
    <property type="match status" value="1"/>
</dbReference>
<evidence type="ECO:0000256" key="15">
    <source>
        <dbReference type="ARBA" id="ARBA00023159"/>
    </source>
</evidence>
<dbReference type="SMART" id="SM00439">
    <property type="entry name" value="BAH"/>
    <property type="match status" value="1"/>
</dbReference>
<feature type="region of interest" description="Disordered" evidence="18">
    <location>
        <begin position="1020"/>
        <end position="1074"/>
    </location>
</feature>
<feature type="compositionally biased region" description="Low complexity" evidence="18">
    <location>
        <begin position="1868"/>
        <end position="1881"/>
    </location>
</feature>
<dbReference type="SMART" id="SM00570">
    <property type="entry name" value="AWS"/>
    <property type="match status" value="1"/>
</dbReference>
<feature type="compositionally biased region" description="Polar residues" evidence="18">
    <location>
        <begin position="593"/>
        <end position="617"/>
    </location>
</feature>
<keyword evidence="11" id="KW-0862">Zinc</keyword>
<feature type="compositionally biased region" description="Basic residues" evidence="18">
    <location>
        <begin position="1572"/>
        <end position="1581"/>
    </location>
</feature>
<dbReference type="InterPro" id="IPR006560">
    <property type="entry name" value="AWS_dom"/>
</dbReference>
<dbReference type="Pfam" id="PF00856">
    <property type="entry name" value="SET"/>
    <property type="match status" value="1"/>
</dbReference>
<dbReference type="Gene3D" id="1.20.920.10">
    <property type="entry name" value="Bromodomain-like"/>
    <property type="match status" value="1"/>
</dbReference>
<evidence type="ECO:0000256" key="9">
    <source>
        <dbReference type="ARBA" id="ARBA00022737"/>
    </source>
</evidence>
<dbReference type="Gene3D" id="2.170.270.10">
    <property type="entry name" value="SET domain"/>
    <property type="match status" value="1"/>
</dbReference>
<comment type="caution">
    <text evidence="23">The sequence shown here is derived from an EMBL/GenBank/DDBJ whole genome shotgun (WGS) entry which is preliminary data.</text>
</comment>
<keyword evidence="14" id="KW-0103">Bromodomain</keyword>
<dbReference type="CDD" id="cd19174">
    <property type="entry name" value="SET_ASH1L"/>
    <property type="match status" value="1"/>
</dbReference>
<feature type="compositionally biased region" description="Basic and acidic residues" evidence="18">
    <location>
        <begin position="753"/>
        <end position="766"/>
    </location>
</feature>
<feature type="domain" description="AWS" evidence="22">
    <location>
        <begin position="2017"/>
        <end position="2063"/>
    </location>
</feature>
<feature type="region of interest" description="Disordered" evidence="18">
    <location>
        <begin position="2300"/>
        <end position="2331"/>
    </location>
</feature>
<dbReference type="SMART" id="SM00317">
    <property type="entry name" value="SET"/>
    <property type="match status" value="1"/>
</dbReference>
<feature type="region of interest" description="Disordered" evidence="18">
    <location>
        <begin position="161"/>
        <end position="209"/>
    </location>
</feature>
<dbReference type="PROSITE" id="PS50868">
    <property type="entry name" value="POST_SET"/>
    <property type="match status" value="1"/>
</dbReference>
<feature type="compositionally biased region" description="Basic and acidic residues" evidence="18">
    <location>
        <begin position="2219"/>
        <end position="2231"/>
    </location>
</feature>
<keyword evidence="17" id="KW-0539">Nucleus</keyword>
<evidence type="ECO:0000256" key="16">
    <source>
        <dbReference type="ARBA" id="ARBA00023163"/>
    </source>
</evidence>
<evidence type="ECO:0000256" key="4">
    <source>
        <dbReference type="ARBA" id="ARBA00022553"/>
    </source>
</evidence>
<dbReference type="GO" id="GO:0005694">
    <property type="term" value="C:chromosome"/>
    <property type="evidence" value="ECO:0007669"/>
    <property type="project" value="UniProtKB-SubCell"/>
</dbReference>
<feature type="domain" description="SET" evidence="19">
    <location>
        <begin position="2066"/>
        <end position="2182"/>
    </location>
</feature>
<dbReference type="EMBL" id="CAJHJT010000034">
    <property type="protein sequence ID" value="CAD7005002.1"/>
    <property type="molecule type" value="Genomic_DNA"/>
</dbReference>
<feature type="region of interest" description="Disordered" evidence="18">
    <location>
        <begin position="786"/>
        <end position="805"/>
    </location>
</feature>
<keyword evidence="8" id="KW-0479">Metal-binding</keyword>
<dbReference type="Pfam" id="PF01426">
    <property type="entry name" value="BAH"/>
    <property type="match status" value="1"/>
</dbReference>
<evidence type="ECO:0000256" key="1">
    <source>
        <dbReference type="ARBA" id="ARBA00004123"/>
    </source>
</evidence>
<evidence type="ECO:0000256" key="7">
    <source>
        <dbReference type="ARBA" id="ARBA00022691"/>
    </source>
</evidence>
<dbReference type="GO" id="GO:0032259">
    <property type="term" value="P:methylation"/>
    <property type="evidence" value="ECO:0007669"/>
    <property type="project" value="UniProtKB-KW"/>
</dbReference>
<dbReference type="PROSITE" id="PS51215">
    <property type="entry name" value="AWS"/>
    <property type="match status" value="1"/>
</dbReference>
<dbReference type="SUPFAM" id="SSF82199">
    <property type="entry name" value="SET domain"/>
    <property type="match status" value="1"/>
</dbReference>
<evidence type="ECO:0000256" key="14">
    <source>
        <dbReference type="ARBA" id="ARBA00023117"/>
    </source>
</evidence>
<dbReference type="InterPro" id="IPR046341">
    <property type="entry name" value="SET_dom_sf"/>
</dbReference>
<gene>
    <name evidence="23" type="ORF">CCAP1982_LOCUS13378</name>
</gene>
<accession>A0A811V0D1</accession>
<evidence type="ECO:0000256" key="6">
    <source>
        <dbReference type="ARBA" id="ARBA00022679"/>
    </source>
</evidence>
<dbReference type="Gene3D" id="3.30.40.10">
    <property type="entry name" value="Zinc/RING finger domain, C3HC4 (zinc finger)"/>
    <property type="match status" value="1"/>
</dbReference>
<dbReference type="SMART" id="SM00249">
    <property type="entry name" value="PHD"/>
    <property type="match status" value="1"/>
</dbReference>
<dbReference type="GO" id="GO:0009792">
    <property type="term" value="P:embryo development ending in birth or egg hatching"/>
    <property type="evidence" value="ECO:0007669"/>
    <property type="project" value="UniProtKB-ARBA"/>
</dbReference>
<feature type="region of interest" description="Disordered" evidence="18">
    <location>
        <begin position="1571"/>
        <end position="1737"/>
    </location>
</feature>
<dbReference type="GO" id="GO:0003006">
    <property type="term" value="P:developmental process involved in reproduction"/>
    <property type="evidence" value="ECO:0007669"/>
    <property type="project" value="UniProtKB-ARBA"/>
</dbReference>
<evidence type="ECO:0000313" key="24">
    <source>
        <dbReference type="Proteomes" id="UP000606786"/>
    </source>
</evidence>
<dbReference type="Pfam" id="PF17907">
    <property type="entry name" value="AWS"/>
    <property type="match status" value="1"/>
</dbReference>
<evidence type="ECO:0000256" key="8">
    <source>
        <dbReference type="ARBA" id="ARBA00022723"/>
    </source>
</evidence>
<feature type="region of interest" description="Disordered" evidence="18">
    <location>
        <begin position="1795"/>
        <end position="1881"/>
    </location>
</feature>
<dbReference type="InterPro" id="IPR019786">
    <property type="entry name" value="Zinc_finger_PHD-type_CS"/>
</dbReference>
<evidence type="ECO:0000259" key="22">
    <source>
        <dbReference type="PROSITE" id="PS51215"/>
    </source>
</evidence>
<dbReference type="InterPro" id="IPR001025">
    <property type="entry name" value="BAH_dom"/>
</dbReference>
<keyword evidence="12" id="KW-0156">Chromatin regulator</keyword>
<keyword evidence="13" id="KW-0805">Transcription regulation</keyword>
<feature type="compositionally biased region" description="Low complexity" evidence="18">
    <location>
        <begin position="474"/>
        <end position="486"/>
    </location>
</feature>
<reference evidence="23" key="1">
    <citation type="submission" date="2020-11" db="EMBL/GenBank/DDBJ databases">
        <authorList>
            <person name="Whitehead M."/>
        </authorList>
    </citation>
    <scope>NUCLEOTIDE SEQUENCE</scope>
    <source>
        <strain evidence="23">EGII</strain>
    </source>
</reference>
<feature type="domain" description="BAH" evidence="21">
    <location>
        <begin position="2657"/>
        <end position="2777"/>
    </location>
</feature>
<dbReference type="OrthoDB" id="79252at2759"/>
<feature type="region of interest" description="Disordered" evidence="18">
    <location>
        <begin position="2219"/>
        <end position="2245"/>
    </location>
</feature>
<keyword evidence="15" id="KW-0010">Activator</keyword>
<feature type="compositionally biased region" description="Polar residues" evidence="18">
    <location>
        <begin position="1044"/>
        <end position="1058"/>
    </location>
</feature>
<proteinExistence type="predicted"/>
<feature type="compositionally biased region" description="Low complexity" evidence="18">
    <location>
        <begin position="2305"/>
        <end position="2325"/>
    </location>
</feature>
<dbReference type="SUPFAM" id="SSF57903">
    <property type="entry name" value="FYVE/PHD zinc finger"/>
    <property type="match status" value="1"/>
</dbReference>
<dbReference type="GO" id="GO:0005654">
    <property type="term" value="C:nucleoplasm"/>
    <property type="evidence" value="ECO:0007669"/>
    <property type="project" value="TreeGrafter"/>
</dbReference>
<feature type="region of interest" description="Disordered" evidence="18">
    <location>
        <begin position="753"/>
        <end position="775"/>
    </location>
</feature>
<dbReference type="InterPro" id="IPR013083">
    <property type="entry name" value="Znf_RING/FYVE/PHD"/>
</dbReference>
<dbReference type="Gene3D" id="2.30.30.490">
    <property type="match status" value="1"/>
</dbReference>
<keyword evidence="3" id="KW-0158">Chromosome</keyword>
<dbReference type="InterPro" id="IPR011011">
    <property type="entry name" value="Znf_FYVE_PHD"/>
</dbReference>
<evidence type="ECO:0000256" key="13">
    <source>
        <dbReference type="ARBA" id="ARBA00023015"/>
    </source>
</evidence>
<feature type="compositionally biased region" description="Basic and acidic residues" evidence="18">
    <location>
        <begin position="789"/>
        <end position="798"/>
    </location>
</feature>
<feature type="compositionally biased region" description="Polar residues" evidence="18">
    <location>
        <begin position="2846"/>
        <end position="2879"/>
    </location>
</feature>
<feature type="compositionally biased region" description="Polar residues" evidence="18">
    <location>
        <begin position="1720"/>
        <end position="1732"/>
    </location>
</feature>
<keyword evidence="6" id="KW-0808">Transferase</keyword>
<evidence type="ECO:0000313" key="23">
    <source>
        <dbReference type="EMBL" id="CAD7005002.1"/>
    </source>
</evidence>
<sequence length="2999" mass="325576">MNKTINELGAENVLDTQSQDEQKQTESISENEESDSVTEHSSSSSSETTTNTQNSNTTNSKRKSTSTKSSNTVTQFSVQRSDVDGLRMKISAIRPTPITKTISNTKKQTKPTVGVSNLETRRDSCDRTKTLKHAFSEKVHYNNNTITKPLTVKLNNIKLQKQTEPSQGHRTKAAKDQQTTSGSAKKMSVDTVPQNSGTDSKALPACAGGASSESASQAISTPATIGLPLVNLLPQAPCLSDATAESGCSEATTTTVAAGTKDKSLTRRVRVKWKKAQSKLQPEYKKPAVCTVNIKSVHTHSQLKPLTYSSDSDDDVPIYKQKQIQQQLQKRAPRILLTAINTHSANEPQIKPLACSNVTALASGSATFSHGSDNSDNELKLDDVVNAVIKRVESDGDDTPTGAETYRKTRTTKRLPQYQSTLLQDFMEKTQMLGSSSASTSTVVEKNLEKSPMKHKVTAELIANSHSTNSQTDSVASSGVVPGSASTKKKRGRPKKFSATNVLQSNAITSAATSIITSTSSGQTIMGTTAIASNINESADSGVISTTSTTTQSSTSPSPKLTCAISSNTNTSRLTATTPSQKRRHRILEATDNARQPSVSPSKSQTQDGSGSCSASSPKPKIDIAYLDKRMYAATERVLYPPPRNKRRQSLSASGVNLAAITSSKSNVKSNAALGINNAAGNPLTPATSKAATKEELQLDPVWRKIDVNKKFRRPSVSGYKSDGGGGNTTICSKILAAKSGYVSDYGSFHARAPRDHSGYKSDASGKSRYSMKSCASRRSRAKSCGYRSDYKDGKDGASLKSKYRRKRRSALLRAHSKSVGNLAANLNDVEKDLLQLAGLSLGQSSEESNEYVCKPNLESLPTTSASKKYGEINRFIATGEYFGRGSSSSALTTGGNIFAGSLHDNPEGSGSHDSYGFSRKLLLQRKHTSAAVSGGAHDLLLPHAHASRKIKSRRSSVASYCSSFYSTTSKVRRRRRRKSFLRYPSSNKGGTVIDSKLLTEIDILINTFSTRCRIQSALGASEKPTGSGNSTAKEKGPIETGGKAQSLNTTITATTSSSKREQRDKRSLKKRKMSENQEYALLAGVAGAGSSSGGFGVGSVLSGSGGGGAGKRRHKKANNSSSPDDHKLPLKKRHYLLTPGEKSTEAAVAAKLFGSTAVEAWAAAVASTKLASTGKSQHTQQFGAICGSSATLSATGSTHSGSTKSSKAGLTPKKRQFPQQEEGRESGGNAPRSSSHHSNSSPLRIAIDNTLSHKVLDISPISMAGSSKQSDVVHRKRSRLEVLVSKIVATSNCQGNADEKESALQGKPKPSTPTANLNQHQAADTPPPGVFEPSVALEIQIPPIAKLSEASSNVSSIPPVITKAEVNSPLMLQDLTPPATTPTSTAAAKTESSAIRVVENMLGKTGSSNLFLKRKRKKFNRTGFPNVRRRKKRQISEQLLLDIVDEDVESTQPVKVCPKGSTQQIIPPPPPTNSVHASGSATAVPIPTKVTPKSTVVATPEKQCDRVPGSGEASDSFLERANRTPRLSVVALERLRGTPTPSAAGVPTLVGIVPAKEGVVEEHKENAFVTRKGRVGRKPKNLTTTLKSDTAAAAPNTSLAGASKSTDTSSQNAKPVQTTAKKSTDVEAPTVNIVPNSATTKSSKRTKSTDKVVDAPQPAKTLPSEKVQPLAATNNALPRARGRKPKLSAAASVLKPTAPQAAPSLQPTTDDQRKKPNVETPQIAKQPSSPLAKQMRKPINISKASDRPASFSKSTVHKIITAKSLEAKVKLPAGIDPNTNFSCKIRLKRPSTAQRSLANALRQSMDSNGDGSSVKDVPQSTPEEIVAESAAKDSNIDYPEQDILPRSETPFIDSETATSDTSDEKCSTSTNATSTSSASATAVRKVARLKKNYLPAGLFSDYFKQLHTPASVKKSTEKKELVGTSATTPVLGESSCNSNVENNNSANTATTAKLLPPPYCEQYFRRTQIDFQLPYDIWWAYTNSKLPTRITVPSWNYRKIRTNIYADAVRPNLAGLDHPTCNCKPDQGCGDNCLNRMVYTECSPSSCPARDKCGNQKIQRHEVAPGVERFMTTDKGWGVRTKSLILKGTYILEYVGEVVTEREFKDRMGTIYLNDTHHYCLHLDGGLVIDGHRMGSDGRFVNHSCQPNCEMQKWSVNGLSRMALFAKRNIEPGEEISYDYNFSLFNPSEGQPCRCNTPQCRGVIGGKSQRVKPLPIEAKETEPTENDTRIARQRKRKARKNTERMHSKDVVVALVQQLSEREKKMVKQHGIFLVRNFEKIRRCKARRNANCTGELKLNGVSGMSPTPHTTSSPTNPNAPAAITNRRPSTPSSLAAQISALRSPRSIKTRGLTHAVQDPEVEKMAKIAVILREICQALEALKDPTDNKQTLVALALTSNTGLTNAADGVVEGESVDTNANTSTGGTNKKKKTLKAPLKIHTLDLKTVETNIEQGYYKLPSEFNTDMQQVFATAQQHILPGSRHEVALQTLRNFYEQKKAEAHARLLEIVGGDEVMLLGFCDQSIKAAEEKDKMIESIIAVKPNHVATDLTTSVIMPTSNEDIIRCICGLYKDEGLMIQCARCMVWQHTECTKADVNADNYLCERCEPRIVNREIPLDDYTEEGHRYYLTLMRGDLHVRQGDAVYVLRDIPIKDAAGNVLPKQKHTYETIGTIDYNECDIFRVERLWKNEEGKRFIFGHHFLRPHETFHEPSRRFYPNEVVRVPLYEIVPIELVIGRCWVLDRTTFCKGRPVECTDETHCYICELRVDKTARFFSKAKVNYPTCTKTYAFRKFPEKLKISKSYAPHDVDPALLKSKRQKTENETPTNNARASTNRTVTPVTPACPTEVSTNAAASRQTPQKSPQNSGRKRQSSNSPTTVHLISPIPPSVQVVFFFSTQKRKLLNIFYSLFDSLSQTIKQKRNHLESVLKTMKLKWKNTQPTVNEQPIDLSYLLSGRGARQRKSQATSAAPSANSLTVAPQPTIAQTVQTKAAANSNGSSI</sequence>
<feature type="compositionally biased region" description="Polar residues" evidence="18">
    <location>
        <begin position="2822"/>
        <end position="2838"/>
    </location>
</feature>
<feature type="compositionally biased region" description="Polar residues" evidence="18">
    <location>
        <begin position="1313"/>
        <end position="1323"/>
    </location>
</feature>
<dbReference type="PROSITE" id="PS50280">
    <property type="entry name" value="SET"/>
    <property type="match status" value="1"/>
</dbReference>
<evidence type="ECO:0000259" key="20">
    <source>
        <dbReference type="PROSITE" id="PS50868"/>
    </source>
</evidence>
<feature type="region of interest" description="Disordered" evidence="18">
    <location>
        <begin position="1104"/>
        <end position="1131"/>
    </location>
</feature>
<dbReference type="PROSITE" id="PS01359">
    <property type="entry name" value="ZF_PHD_1"/>
    <property type="match status" value="1"/>
</dbReference>
<feature type="region of interest" description="Disordered" evidence="18">
    <location>
        <begin position="465"/>
        <end position="498"/>
    </location>
</feature>
<dbReference type="CDD" id="cd15548">
    <property type="entry name" value="PHD_ASH1L"/>
    <property type="match status" value="1"/>
</dbReference>
<dbReference type="CDD" id="cd04717">
    <property type="entry name" value="BAH_polybromo"/>
    <property type="match status" value="1"/>
</dbReference>
<organism evidence="23 24">
    <name type="scientific">Ceratitis capitata</name>
    <name type="common">Mediterranean fruit fly</name>
    <name type="synonym">Tephritis capitata</name>
    <dbReference type="NCBI Taxonomy" id="7213"/>
    <lineage>
        <taxon>Eukaryota</taxon>
        <taxon>Metazoa</taxon>
        <taxon>Ecdysozoa</taxon>
        <taxon>Arthropoda</taxon>
        <taxon>Hexapoda</taxon>
        <taxon>Insecta</taxon>
        <taxon>Pterygota</taxon>
        <taxon>Neoptera</taxon>
        <taxon>Endopterygota</taxon>
        <taxon>Diptera</taxon>
        <taxon>Brachycera</taxon>
        <taxon>Muscomorpha</taxon>
        <taxon>Tephritoidea</taxon>
        <taxon>Tephritidae</taxon>
        <taxon>Ceratitis</taxon>
        <taxon>Ceratitis</taxon>
    </lineage>
</organism>
<dbReference type="Proteomes" id="UP000606786">
    <property type="component" value="Unassembled WGS sequence"/>
</dbReference>
<dbReference type="GO" id="GO:0006355">
    <property type="term" value="P:regulation of DNA-templated transcription"/>
    <property type="evidence" value="ECO:0007669"/>
    <property type="project" value="TreeGrafter"/>
</dbReference>
<evidence type="ECO:0000256" key="17">
    <source>
        <dbReference type="ARBA" id="ARBA00023242"/>
    </source>
</evidence>
<evidence type="ECO:0000259" key="19">
    <source>
        <dbReference type="PROSITE" id="PS50280"/>
    </source>
</evidence>
<feature type="compositionally biased region" description="Polar residues" evidence="18">
    <location>
        <begin position="1596"/>
        <end position="1622"/>
    </location>
</feature>
<keyword evidence="24" id="KW-1185">Reference proteome</keyword>
<keyword evidence="9" id="KW-0677">Repeat</keyword>
<dbReference type="InterPro" id="IPR043151">
    <property type="entry name" value="BAH_sf"/>
</dbReference>
<evidence type="ECO:0000259" key="21">
    <source>
        <dbReference type="PROSITE" id="PS51038"/>
    </source>
</evidence>
<evidence type="ECO:0000256" key="3">
    <source>
        <dbReference type="ARBA" id="ARBA00022454"/>
    </source>
</evidence>
<feature type="region of interest" description="Disordered" evidence="18">
    <location>
        <begin position="2809"/>
        <end position="2880"/>
    </location>
</feature>
<dbReference type="InterPro" id="IPR003616">
    <property type="entry name" value="Post-SET_dom"/>
</dbReference>
<evidence type="ECO:0000256" key="5">
    <source>
        <dbReference type="ARBA" id="ARBA00022603"/>
    </source>
</evidence>
<feature type="compositionally biased region" description="Basic residues" evidence="18">
    <location>
        <begin position="487"/>
        <end position="496"/>
    </location>
</feature>
<feature type="region of interest" description="Disordered" evidence="18">
    <location>
        <begin position="1295"/>
        <end position="1330"/>
    </location>
</feature>
<dbReference type="GO" id="GO:0010557">
    <property type="term" value="P:positive regulation of macromolecule biosynthetic process"/>
    <property type="evidence" value="ECO:0007669"/>
    <property type="project" value="UniProtKB-ARBA"/>
</dbReference>
<feature type="region of interest" description="Disordered" evidence="18">
    <location>
        <begin position="1194"/>
        <end position="1243"/>
    </location>
</feature>
<dbReference type="InterPro" id="IPR001214">
    <property type="entry name" value="SET_dom"/>
</dbReference>
<feature type="region of interest" description="Disordered" evidence="18">
    <location>
        <begin position="1"/>
        <end position="80"/>
    </location>
</feature>
<keyword evidence="7" id="KW-0949">S-adenosyl-L-methionine</keyword>
<keyword evidence="10" id="KW-0863">Zinc-finger</keyword>
<dbReference type="Pfam" id="PF20826">
    <property type="entry name" value="PHD_5"/>
    <property type="match status" value="1"/>
</dbReference>
<feature type="region of interest" description="Disordered" evidence="18">
    <location>
        <begin position="543"/>
        <end position="619"/>
    </location>
</feature>
<evidence type="ECO:0000256" key="11">
    <source>
        <dbReference type="ARBA" id="ARBA00022833"/>
    </source>
</evidence>
<dbReference type="InterPro" id="IPR036427">
    <property type="entry name" value="Bromodomain-like_sf"/>
</dbReference>
<feature type="compositionally biased region" description="Low complexity" evidence="18">
    <location>
        <begin position="545"/>
        <end position="559"/>
    </location>
</feature>
<keyword evidence="4" id="KW-0597">Phosphoprotein</keyword>
<dbReference type="PANTHER" id="PTHR46147">
    <property type="entry name" value="HISTONE-LYSINE N-METHYLTRANSFERASE ASH1"/>
    <property type="match status" value="1"/>
</dbReference>
<feature type="compositionally biased region" description="Low complexity" evidence="18">
    <location>
        <begin position="1194"/>
        <end position="1210"/>
    </location>
</feature>
<keyword evidence="5" id="KW-0489">Methyltransferase</keyword>
<feature type="compositionally biased region" description="Polar residues" evidence="18">
    <location>
        <begin position="1795"/>
        <end position="1812"/>
    </location>
</feature>
<feature type="compositionally biased region" description="Low complexity" evidence="18">
    <location>
        <begin position="39"/>
        <end position="59"/>
    </location>
</feature>
<dbReference type="FunFam" id="3.30.40.10:FF:000113">
    <property type="entry name" value="Histone-lysine N-methyltransferase"/>
    <property type="match status" value="1"/>
</dbReference>
<dbReference type="InterPro" id="IPR001965">
    <property type="entry name" value="Znf_PHD"/>
</dbReference>
<evidence type="ECO:0000256" key="2">
    <source>
        <dbReference type="ARBA" id="ARBA00004286"/>
    </source>
</evidence>
<feature type="compositionally biased region" description="Polar residues" evidence="18">
    <location>
        <begin position="564"/>
        <end position="580"/>
    </location>
</feature>
<name>A0A811V0D1_CERCA</name>
<keyword evidence="16" id="KW-0804">Transcription</keyword>
<feature type="region of interest" description="Disordered" evidence="18">
    <location>
        <begin position="1459"/>
        <end position="1488"/>
    </location>
</feature>
<evidence type="ECO:0000256" key="12">
    <source>
        <dbReference type="ARBA" id="ARBA00022853"/>
    </source>
</evidence>
<dbReference type="SUPFAM" id="SSF47370">
    <property type="entry name" value="Bromodomain"/>
    <property type="match status" value="1"/>
</dbReference>
<evidence type="ECO:0000256" key="10">
    <source>
        <dbReference type="ARBA" id="ARBA00022771"/>
    </source>
</evidence>
<dbReference type="GO" id="GO:0003682">
    <property type="term" value="F:chromatin binding"/>
    <property type="evidence" value="ECO:0007669"/>
    <property type="project" value="InterPro"/>
</dbReference>
<dbReference type="PROSITE" id="PS51038">
    <property type="entry name" value="BAH"/>
    <property type="match status" value="1"/>
</dbReference>
<protein>
    <submittedName>
        <fullName evidence="23">(Mediterranean fruit fly) hypothetical protein</fullName>
    </submittedName>
</protein>
<dbReference type="GO" id="GO:0018991">
    <property type="term" value="P:egg-laying behavior"/>
    <property type="evidence" value="ECO:0007669"/>
    <property type="project" value="UniProtKB-ARBA"/>
</dbReference>
<feature type="domain" description="Post-SET" evidence="20">
    <location>
        <begin position="2190"/>
        <end position="2206"/>
    </location>
</feature>
<dbReference type="GO" id="GO:0030154">
    <property type="term" value="P:cell differentiation"/>
    <property type="evidence" value="ECO:0007669"/>
    <property type="project" value="UniProtKB-ARBA"/>
</dbReference>